<dbReference type="EMBL" id="GGEC01074652">
    <property type="protein sequence ID" value="MBX55136.1"/>
    <property type="molecule type" value="Transcribed_RNA"/>
</dbReference>
<protein>
    <submittedName>
        <fullName evidence="1">Uncharacterized protein</fullName>
    </submittedName>
</protein>
<dbReference type="AlphaFoldDB" id="A0A2P2PK67"/>
<name>A0A2P2PK67_RHIMU</name>
<reference evidence="1" key="1">
    <citation type="submission" date="2018-02" db="EMBL/GenBank/DDBJ databases">
        <title>Rhizophora mucronata_Transcriptome.</title>
        <authorList>
            <person name="Meera S.P."/>
            <person name="Sreeshan A."/>
            <person name="Augustine A."/>
        </authorList>
    </citation>
    <scope>NUCLEOTIDE SEQUENCE</scope>
    <source>
        <tissue evidence="1">Leaf</tissue>
    </source>
</reference>
<proteinExistence type="predicted"/>
<organism evidence="1">
    <name type="scientific">Rhizophora mucronata</name>
    <name type="common">Asiatic mangrove</name>
    <dbReference type="NCBI Taxonomy" id="61149"/>
    <lineage>
        <taxon>Eukaryota</taxon>
        <taxon>Viridiplantae</taxon>
        <taxon>Streptophyta</taxon>
        <taxon>Embryophyta</taxon>
        <taxon>Tracheophyta</taxon>
        <taxon>Spermatophyta</taxon>
        <taxon>Magnoliopsida</taxon>
        <taxon>eudicotyledons</taxon>
        <taxon>Gunneridae</taxon>
        <taxon>Pentapetalae</taxon>
        <taxon>rosids</taxon>
        <taxon>fabids</taxon>
        <taxon>Malpighiales</taxon>
        <taxon>Rhizophoraceae</taxon>
        <taxon>Rhizophora</taxon>
    </lineage>
</organism>
<sequence length="27" mass="3352">MIYNLCRKRSHRICEQRPKHNKAGQRK</sequence>
<accession>A0A2P2PK67</accession>
<evidence type="ECO:0000313" key="1">
    <source>
        <dbReference type="EMBL" id="MBX55136.1"/>
    </source>
</evidence>